<dbReference type="PANTHER" id="PTHR12186">
    <property type="entry name" value="SIKE FAMILY MEMBER"/>
    <property type="match status" value="1"/>
</dbReference>
<proteinExistence type="evidence at transcript level"/>
<organism evidence="3">
    <name type="scientific">Hydra vulgaris</name>
    <name type="common">Hydra</name>
    <name type="synonym">Hydra attenuata</name>
    <dbReference type="NCBI Taxonomy" id="6087"/>
    <lineage>
        <taxon>Eukaryota</taxon>
        <taxon>Metazoa</taxon>
        <taxon>Cnidaria</taxon>
        <taxon>Hydrozoa</taxon>
        <taxon>Hydroidolina</taxon>
        <taxon>Anthoathecata</taxon>
        <taxon>Aplanulata</taxon>
        <taxon>Hydridae</taxon>
        <taxon>Hydra</taxon>
    </lineage>
</organism>
<accession>T2M4N1</accession>
<dbReference type="OrthoDB" id="21214at2759"/>
<feature type="non-terminal residue" evidence="3">
    <location>
        <position position="1"/>
    </location>
</feature>
<reference evidence="3" key="1">
    <citation type="journal article" date="2013" name="Genome Biol. Evol.">
        <title>Punctuated emergences of genetic and phenotypic innovations in eumetazoan, bilaterian, euteleostome, and hominidae ancestors.</title>
        <authorList>
            <person name="Wenger Y."/>
            <person name="Galliot B."/>
        </authorList>
    </citation>
    <scope>NUCLEOTIDE SEQUENCE</scope>
    <source>
        <tissue evidence="3">Whole animals</tissue>
    </source>
</reference>
<dbReference type="AlphaFoldDB" id="T2M4N1"/>
<evidence type="ECO:0000256" key="2">
    <source>
        <dbReference type="ARBA" id="ARBA00023054"/>
    </source>
</evidence>
<gene>
    <name evidence="3" type="primary">FGFR1OP2</name>
</gene>
<comment type="similarity">
    <text evidence="1">Belongs to the SIKE family.</text>
</comment>
<dbReference type="EMBL" id="HAAD01000789">
    <property type="protein sequence ID" value="CDG67021.1"/>
    <property type="molecule type" value="mRNA"/>
</dbReference>
<dbReference type="PANTHER" id="PTHR12186:SF2">
    <property type="entry name" value="FGFR1 ONCOGENE PARTNER 2 HOMOLOG"/>
    <property type="match status" value="1"/>
</dbReference>
<evidence type="ECO:0000313" key="3">
    <source>
        <dbReference type="EMBL" id="CDG67021.1"/>
    </source>
</evidence>
<name>T2M4N1_HYDVU</name>
<protein>
    <submittedName>
        <fullName evidence="3">FGFR1 oncogene partner 2</fullName>
    </submittedName>
</protein>
<dbReference type="Pfam" id="PF05769">
    <property type="entry name" value="SIKE"/>
    <property type="match status" value="1"/>
</dbReference>
<dbReference type="InterPro" id="IPR008555">
    <property type="entry name" value="SIKE"/>
</dbReference>
<evidence type="ECO:0000256" key="1">
    <source>
        <dbReference type="ARBA" id="ARBA00005537"/>
    </source>
</evidence>
<sequence length="420" mass="48316">VKIMDQLLSDAKHLVQRLNAQENIFDSVISETITLQRRLSMMKQYHDEVSRMNDLANHRPRCTLILGSLVENQKIQNLEQENKELSLSLAEHQSALELIMNKYREQVLIMMKLNSSQKVCHNNVCLETEVKMREKISEMANVMRQSALIDDSLASKEIEIIRCLQVENENLRELLQISGKSYQTYFPSSSSNELFNSTNSSSVSLNKSNLFDHDILSDTSFLKNKDSGIFENEIVDSNSNKDVVLPKKSNNFYDFHNSLEQLNINHDSNFNMELRSHLDEEPTMNCFRAIITNIQPLDVSKDESSNNSEVSMMNSNNLSDDVFSENHDSFNFLPKRKKHLIKQSFKETLQNSDNPLAYLFTQTEKKNELVKKDCVQLNDIHYESDADSELTFVGDDIDAALSELDSIVDNSIFLEDEDNF</sequence>
<keyword evidence="2" id="KW-0175">Coiled coil</keyword>